<evidence type="ECO:0000256" key="2">
    <source>
        <dbReference type="ARBA" id="ARBA00022670"/>
    </source>
</evidence>
<gene>
    <name evidence="5" type="primary">pepE</name>
    <name evidence="5" type="ORF">EZ444_10230</name>
</gene>
<organism evidence="5 6">
    <name type="scientific">Pedobacter hiemivivus</name>
    <dbReference type="NCBI Taxonomy" id="2530454"/>
    <lineage>
        <taxon>Bacteria</taxon>
        <taxon>Pseudomonadati</taxon>
        <taxon>Bacteroidota</taxon>
        <taxon>Sphingobacteriia</taxon>
        <taxon>Sphingobacteriales</taxon>
        <taxon>Sphingobacteriaceae</taxon>
        <taxon>Pedobacter</taxon>
    </lineage>
</organism>
<name>A0A4R0NAE0_9SPHI</name>
<evidence type="ECO:0000256" key="3">
    <source>
        <dbReference type="ARBA" id="ARBA00022801"/>
    </source>
</evidence>
<proteinExistence type="inferred from homology"/>
<comment type="similarity">
    <text evidence="1">Belongs to the peptidase S51 family.</text>
</comment>
<dbReference type="Gene3D" id="3.40.50.880">
    <property type="match status" value="1"/>
</dbReference>
<dbReference type="AlphaFoldDB" id="A0A4R0NAE0"/>
<dbReference type="SUPFAM" id="SSF52317">
    <property type="entry name" value="Class I glutamine amidotransferase-like"/>
    <property type="match status" value="1"/>
</dbReference>
<sequence>MSSDSKYNSVTENMNKLNSSCNCFTNKKVLPKGLHRFEDPAHALKSQQLMNVLKEVVENGVPYLGTSAGSNIGGLNMQNTNDMPIVYPPSFNTLELIPFNINAHYLDPAPNSKHNGETRETRIKEFHVFNKVPVLGLREGSWIRVKGDKVTTEGMFSSRVFLPELPPYEIQPGSVCAFETRQNPL</sequence>
<keyword evidence="5" id="KW-0224">Dipeptidase</keyword>
<accession>A0A4R0NAE0</accession>
<dbReference type="GO" id="GO:0006508">
    <property type="term" value="P:proteolysis"/>
    <property type="evidence" value="ECO:0007669"/>
    <property type="project" value="UniProtKB-KW"/>
</dbReference>
<dbReference type="Proteomes" id="UP000291117">
    <property type="component" value="Unassembled WGS sequence"/>
</dbReference>
<dbReference type="InterPro" id="IPR029062">
    <property type="entry name" value="Class_I_gatase-like"/>
</dbReference>
<evidence type="ECO:0000313" key="6">
    <source>
        <dbReference type="Proteomes" id="UP000291117"/>
    </source>
</evidence>
<dbReference type="Pfam" id="PF03575">
    <property type="entry name" value="Peptidase_S51"/>
    <property type="match status" value="1"/>
</dbReference>
<evidence type="ECO:0000256" key="1">
    <source>
        <dbReference type="ARBA" id="ARBA00006534"/>
    </source>
</evidence>
<dbReference type="PANTHER" id="PTHR20842">
    <property type="entry name" value="PROTEASE S51 ALPHA-ASPARTYL DIPEPTIDASE"/>
    <property type="match status" value="1"/>
</dbReference>
<dbReference type="GO" id="GO:0016805">
    <property type="term" value="F:dipeptidase activity"/>
    <property type="evidence" value="ECO:0007669"/>
    <property type="project" value="UniProtKB-KW"/>
</dbReference>
<keyword evidence="4" id="KW-0720">Serine protease</keyword>
<evidence type="ECO:0000256" key="4">
    <source>
        <dbReference type="ARBA" id="ARBA00022825"/>
    </source>
</evidence>
<dbReference type="PANTHER" id="PTHR20842:SF0">
    <property type="entry name" value="ALPHA-ASPARTYL DIPEPTIDASE"/>
    <property type="match status" value="1"/>
</dbReference>
<reference evidence="5 6" key="1">
    <citation type="submission" date="2019-02" db="EMBL/GenBank/DDBJ databases">
        <title>Pedobacter sp. RP-3-8 sp. nov., isolated from Arctic soil.</title>
        <authorList>
            <person name="Dahal R.H."/>
        </authorList>
    </citation>
    <scope>NUCLEOTIDE SEQUENCE [LARGE SCALE GENOMIC DNA]</scope>
    <source>
        <strain evidence="5 6">RP-3-8</strain>
    </source>
</reference>
<evidence type="ECO:0000313" key="5">
    <source>
        <dbReference type="EMBL" id="TCC97218.1"/>
    </source>
</evidence>
<keyword evidence="2" id="KW-0645">Protease</keyword>
<keyword evidence="3 5" id="KW-0378">Hydrolase</keyword>
<dbReference type="NCBIfam" id="NF003642">
    <property type="entry name" value="PRK05282.1"/>
    <property type="match status" value="1"/>
</dbReference>
<dbReference type="EC" id="3.4.13.21" evidence="5"/>
<dbReference type="InterPro" id="IPR005320">
    <property type="entry name" value="Peptidase_S51"/>
</dbReference>
<protein>
    <submittedName>
        <fullName evidence="5">Dipeptidase PepE</fullName>
        <ecNumber evidence="5">3.4.13.21</ecNumber>
    </submittedName>
</protein>
<dbReference type="OrthoDB" id="3373764at2"/>
<dbReference type="EMBL" id="SJSM01000004">
    <property type="protein sequence ID" value="TCC97218.1"/>
    <property type="molecule type" value="Genomic_DNA"/>
</dbReference>
<dbReference type="RefSeq" id="WP_131608631.1">
    <property type="nucleotide sequence ID" value="NZ_SJSM01000004.1"/>
</dbReference>
<dbReference type="GO" id="GO:0008236">
    <property type="term" value="F:serine-type peptidase activity"/>
    <property type="evidence" value="ECO:0007669"/>
    <property type="project" value="UniProtKB-KW"/>
</dbReference>
<comment type="caution">
    <text evidence="5">The sequence shown here is derived from an EMBL/GenBank/DDBJ whole genome shotgun (WGS) entry which is preliminary data.</text>
</comment>
<keyword evidence="6" id="KW-1185">Reference proteome</keyword>